<protein>
    <submittedName>
        <fullName evidence="3">Uncharacterized protein</fullName>
    </submittedName>
</protein>
<accession>A0A6P8BFL1</accession>
<reference evidence="3" key="2">
    <citation type="submission" date="2019-10" db="EMBL/GenBank/DDBJ databases">
        <authorList>
            <consortium name="NCBI Genome Project"/>
        </authorList>
    </citation>
    <scope>NUCLEOTIDE SEQUENCE</scope>
    <source>
        <strain evidence="3">NI907</strain>
    </source>
</reference>
<dbReference type="AlphaFoldDB" id="A0A6P8BFL1"/>
<feature type="region of interest" description="Disordered" evidence="1">
    <location>
        <begin position="51"/>
        <end position="78"/>
    </location>
</feature>
<evidence type="ECO:0000313" key="3">
    <source>
        <dbReference type="RefSeq" id="XP_030986005.1"/>
    </source>
</evidence>
<evidence type="ECO:0000256" key="1">
    <source>
        <dbReference type="SAM" id="MobiDB-lite"/>
    </source>
</evidence>
<feature type="compositionally biased region" description="Low complexity" evidence="1">
    <location>
        <begin position="53"/>
        <end position="63"/>
    </location>
</feature>
<dbReference type="KEGG" id="pgri:PgNI_01368"/>
<keyword evidence="2" id="KW-1185">Reference proteome</keyword>
<feature type="region of interest" description="Disordered" evidence="1">
    <location>
        <begin position="1"/>
        <end position="23"/>
    </location>
</feature>
<organism evidence="2 3">
    <name type="scientific">Pyricularia grisea</name>
    <name type="common">Crabgrass-specific blast fungus</name>
    <name type="synonym">Magnaporthe grisea</name>
    <dbReference type="NCBI Taxonomy" id="148305"/>
    <lineage>
        <taxon>Eukaryota</taxon>
        <taxon>Fungi</taxon>
        <taxon>Dikarya</taxon>
        <taxon>Ascomycota</taxon>
        <taxon>Pezizomycotina</taxon>
        <taxon>Sordariomycetes</taxon>
        <taxon>Sordariomycetidae</taxon>
        <taxon>Magnaporthales</taxon>
        <taxon>Pyriculariaceae</taxon>
        <taxon>Pyricularia</taxon>
    </lineage>
</organism>
<dbReference type="RefSeq" id="XP_030986005.1">
    <property type="nucleotide sequence ID" value="XM_031121441.1"/>
</dbReference>
<gene>
    <name evidence="3" type="ORF">PgNI_01368</name>
</gene>
<dbReference type="Proteomes" id="UP000515153">
    <property type="component" value="Unplaced"/>
</dbReference>
<evidence type="ECO:0000313" key="2">
    <source>
        <dbReference type="Proteomes" id="UP000515153"/>
    </source>
</evidence>
<sequence length="78" mass="7844">MGQGYNQKPTGPPAAGKVGSGFGNGSIPLRLAQAIAVCLAQAHDLTAIVTKQDSSASPSSDKPPNLKASSSTIESHRA</sequence>
<dbReference type="GeneID" id="41956355"/>
<feature type="compositionally biased region" description="Polar residues" evidence="1">
    <location>
        <begin position="67"/>
        <end position="78"/>
    </location>
</feature>
<name>A0A6P8BFL1_PYRGI</name>
<reference evidence="3" key="1">
    <citation type="journal article" date="2019" name="Mol. Biol. Evol.">
        <title>Blast fungal genomes show frequent chromosomal changes, gene gains and losses, and effector gene turnover.</title>
        <authorList>
            <person name="Gomez Luciano L.B."/>
            <person name="Jason Tsai I."/>
            <person name="Chuma I."/>
            <person name="Tosa Y."/>
            <person name="Chen Y.H."/>
            <person name="Li J.Y."/>
            <person name="Li M.Y."/>
            <person name="Jade Lu M.Y."/>
            <person name="Nakayashiki H."/>
            <person name="Li W.H."/>
        </authorList>
    </citation>
    <scope>NUCLEOTIDE SEQUENCE</scope>
    <source>
        <strain evidence="3">NI907</strain>
    </source>
</reference>
<proteinExistence type="predicted"/>
<reference evidence="3" key="3">
    <citation type="submission" date="2025-08" db="UniProtKB">
        <authorList>
            <consortium name="RefSeq"/>
        </authorList>
    </citation>
    <scope>IDENTIFICATION</scope>
    <source>
        <strain evidence="3">NI907</strain>
    </source>
</reference>